<dbReference type="Gene3D" id="3.40.50.12780">
    <property type="entry name" value="N-terminal domain of ligase-like"/>
    <property type="match status" value="1"/>
</dbReference>
<dbReference type="PANTHER" id="PTHR43272">
    <property type="entry name" value="LONG-CHAIN-FATTY-ACID--COA LIGASE"/>
    <property type="match status" value="1"/>
</dbReference>
<dbReference type="PROSITE" id="PS00455">
    <property type="entry name" value="AMP_BINDING"/>
    <property type="match status" value="1"/>
</dbReference>
<feature type="domain" description="AMP-dependent synthetase/ligase" evidence="4">
    <location>
        <begin position="28"/>
        <end position="455"/>
    </location>
</feature>
<evidence type="ECO:0000256" key="2">
    <source>
        <dbReference type="ARBA" id="ARBA00022832"/>
    </source>
</evidence>
<accession>A0ABW1U165</accession>
<dbReference type="InterPro" id="IPR000873">
    <property type="entry name" value="AMP-dep_synth/lig_dom"/>
</dbReference>
<dbReference type="RefSeq" id="WP_371439225.1">
    <property type="nucleotide sequence ID" value="NZ_JBHSRS010000080.1"/>
</dbReference>
<keyword evidence="6" id="KW-1185">Reference proteome</keyword>
<keyword evidence="1 5" id="KW-0436">Ligase</keyword>
<dbReference type="Pfam" id="PF23562">
    <property type="entry name" value="AMP-binding_C_3"/>
    <property type="match status" value="1"/>
</dbReference>
<evidence type="ECO:0000256" key="1">
    <source>
        <dbReference type="ARBA" id="ARBA00022598"/>
    </source>
</evidence>
<name>A0ABW1U165_9BURK</name>
<evidence type="ECO:0000259" key="4">
    <source>
        <dbReference type="Pfam" id="PF00501"/>
    </source>
</evidence>
<keyword evidence="2" id="KW-0276">Fatty acid metabolism</keyword>
<keyword evidence="3" id="KW-0443">Lipid metabolism</keyword>
<organism evidence="5 6">
    <name type="scientific">Polaromonas aquatica</name>
    <dbReference type="NCBI Taxonomy" id="332657"/>
    <lineage>
        <taxon>Bacteria</taxon>
        <taxon>Pseudomonadati</taxon>
        <taxon>Pseudomonadota</taxon>
        <taxon>Betaproteobacteria</taxon>
        <taxon>Burkholderiales</taxon>
        <taxon>Comamonadaceae</taxon>
        <taxon>Polaromonas</taxon>
    </lineage>
</organism>
<proteinExistence type="predicted"/>
<dbReference type="EMBL" id="JBHSRS010000080">
    <property type="protein sequence ID" value="MFC6282817.1"/>
    <property type="molecule type" value="Genomic_DNA"/>
</dbReference>
<comment type="caution">
    <text evidence="5">The sequence shown here is derived from an EMBL/GenBank/DDBJ whole genome shotgun (WGS) entry which is preliminary data.</text>
</comment>
<dbReference type="GO" id="GO:0016874">
    <property type="term" value="F:ligase activity"/>
    <property type="evidence" value="ECO:0007669"/>
    <property type="project" value="UniProtKB-KW"/>
</dbReference>
<dbReference type="Pfam" id="PF00501">
    <property type="entry name" value="AMP-binding"/>
    <property type="match status" value="1"/>
</dbReference>
<reference evidence="6" key="1">
    <citation type="journal article" date="2019" name="Int. J. Syst. Evol. Microbiol.">
        <title>The Global Catalogue of Microorganisms (GCM) 10K type strain sequencing project: providing services to taxonomists for standard genome sequencing and annotation.</title>
        <authorList>
            <consortium name="The Broad Institute Genomics Platform"/>
            <consortium name="The Broad Institute Genome Sequencing Center for Infectious Disease"/>
            <person name="Wu L."/>
            <person name="Ma J."/>
        </authorList>
    </citation>
    <scope>NUCLEOTIDE SEQUENCE [LARGE SCALE GENOMIC DNA]</scope>
    <source>
        <strain evidence="6">CCUG 39402</strain>
    </source>
</reference>
<dbReference type="SUPFAM" id="SSF56801">
    <property type="entry name" value="Acetyl-CoA synthetase-like"/>
    <property type="match status" value="1"/>
</dbReference>
<gene>
    <name evidence="5" type="ORF">ACFQND_16470</name>
</gene>
<sequence>MSRPDPAIADLQLPPGVAEGEATMPGLLRHRARTTPQQIALREKTRGIWQGTTWLGYFEKARAFALFLKAQGFMPGDKLIIASDGTPEWFFADLAAQSLGGVTVGIYPTNPWPELQYIARHCRAKIAVCGDQEQTDKALTAMQREGGLPDMQRVLTVDWKGMRQYTDACLTSFADALAEGFNLANQPAQVDAFERSIDGLSAAQDALIVYTSGTTGMPKGARISHRGILSDAWALGQVHGFAGQPMSVVCYLPLCHVAERLMSPVMQLAYGSVVYFAESIDTVTQNLREIGPSFFFGVPRIWEKLQYEILIKSRDARPLAQWAFRKSLAIATPIAERSIANGGEPVNVRDAFVGWLLRAAVFSNLLASIGLDRTWISMTGGASISPSVILFFRALGVPIYQIYGMTESSGASHAQSRKMSRLGWCGPPLPGVVEQRILEDGELQLRGRIVFNGYLYDEAATAVAFTDGWLSTGDVVELDEATGQVQVIDRKKAILITSGGKNITPSLIENTLKESLYISEAVLLGDGRHFVSALIQIDLDTVGKWAQERGMAYTTYETLARLDAVKALIAEDVERVNARFSRVENIRKFVILRKQLDHDDGELTATMKVRRSVIEKKFAPEISEIYGSAKEAA</sequence>
<dbReference type="PANTHER" id="PTHR43272:SF32">
    <property type="entry name" value="AMP-DEPENDENT SYNTHETASE_LIGASE DOMAIN-CONTAINING PROTEIN"/>
    <property type="match status" value="1"/>
</dbReference>
<evidence type="ECO:0000313" key="6">
    <source>
        <dbReference type="Proteomes" id="UP001596270"/>
    </source>
</evidence>
<dbReference type="InterPro" id="IPR020845">
    <property type="entry name" value="AMP-binding_CS"/>
</dbReference>
<dbReference type="Proteomes" id="UP001596270">
    <property type="component" value="Unassembled WGS sequence"/>
</dbReference>
<evidence type="ECO:0000313" key="5">
    <source>
        <dbReference type="EMBL" id="MFC6282817.1"/>
    </source>
</evidence>
<dbReference type="InterPro" id="IPR042099">
    <property type="entry name" value="ANL_N_sf"/>
</dbReference>
<protein>
    <submittedName>
        <fullName evidence="5">Long-chain fatty acid--CoA ligase</fullName>
    </submittedName>
</protein>
<evidence type="ECO:0000256" key="3">
    <source>
        <dbReference type="ARBA" id="ARBA00023098"/>
    </source>
</evidence>